<evidence type="ECO:0000256" key="1">
    <source>
        <dbReference type="ARBA" id="ARBA00022833"/>
    </source>
</evidence>
<feature type="compositionally biased region" description="Gly residues" evidence="3">
    <location>
        <begin position="180"/>
        <end position="191"/>
    </location>
</feature>
<dbReference type="NCBIfam" id="TIGR03446">
    <property type="entry name" value="mycothiol_Mca"/>
    <property type="match status" value="1"/>
</dbReference>
<keyword evidence="1 2" id="KW-0862">Zinc</keyword>
<reference evidence="4 5" key="1">
    <citation type="submission" date="2017-02" db="EMBL/GenBank/DDBJ databases">
        <authorList>
            <person name="Peterson S.W."/>
        </authorList>
    </citation>
    <scope>NUCLEOTIDE SEQUENCE [LARGE SCALE GENOMIC DNA]</scope>
    <source>
        <strain evidence="4 5">CIP104813</strain>
    </source>
</reference>
<dbReference type="GO" id="GO:0010127">
    <property type="term" value="P:mycothiol-dependent detoxification"/>
    <property type="evidence" value="ECO:0007669"/>
    <property type="project" value="UniProtKB-UniRule"/>
</dbReference>
<dbReference type="HAMAP" id="MF_01482">
    <property type="entry name" value="Mca"/>
    <property type="match status" value="1"/>
</dbReference>
<comment type="function">
    <text evidence="2">A mycothiol (MSH, N-acetylcysteinyl-glucosaminyl-inositol) S-conjugate amidase, it recycles conjugated MSH to the N-acetyl cysteine conjugate (AcCys S-conjugate, a mercapturic acid) and the MSH precursor. Involved in MSH-dependent detoxification of a number of alkylating agents and antibiotics.</text>
</comment>
<feature type="compositionally biased region" description="Gly residues" evidence="3">
    <location>
        <begin position="215"/>
        <end position="230"/>
    </location>
</feature>
<dbReference type="AlphaFoldDB" id="A0A1X6WX07"/>
<dbReference type="EMBL" id="FWFG01000045">
    <property type="protein sequence ID" value="SLM90191.1"/>
    <property type="molecule type" value="Genomic_DNA"/>
</dbReference>
<evidence type="ECO:0000313" key="4">
    <source>
        <dbReference type="EMBL" id="SLM90191.1"/>
    </source>
</evidence>
<dbReference type="EC" id="3.5.1.115" evidence="2"/>
<dbReference type="GO" id="GO:0010126">
    <property type="term" value="P:mycothiol metabolic process"/>
    <property type="evidence" value="ECO:0007669"/>
    <property type="project" value="UniProtKB-UniRule"/>
</dbReference>
<keyword evidence="2" id="KW-0479">Metal-binding</keyword>
<name>A0A1X6WX07_9MICO</name>
<feature type="binding site" evidence="2">
    <location>
        <position position="286"/>
    </location>
    <ligand>
        <name>Zn(2+)</name>
        <dbReference type="ChEBI" id="CHEBI:29105"/>
    </ligand>
</feature>
<dbReference type="GO" id="GO:0016811">
    <property type="term" value="F:hydrolase activity, acting on carbon-nitrogen (but not peptide) bonds, in linear amides"/>
    <property type="evidence" value="ECO:0007669"/>
    <property type="project" value="TreeGrafter"/>
</dbReference>
<dbReference type="SUPFAM" id="SSF102588">
    <property type="entry name" value="LmbE-like"/>
    <property type="match status" value="1"/>
</dbReference>
<accession>A0A1X6WX07</accession>
<dbReference type="Gene3D" id="3.40.50.10320">
    <property type="entry name" value="LmbE-like"/>
    <property type="match status" value="1"/>
</dbReference>
<feature type="binding site" evidence="2">
    <location>
        <position position="414"/>
    </location>
    <ligand>
        <name>Zn(2+)</name>
        <dbReference type="ChEBI" id="CHEBI:29105"/>
    </ligand>
</feature>
<proteinExistence type="inferred from homology"/>
<dbReference type="Proteomes" id="UP000195981">
    <property type="component" value="Unassembled WGS sequence"/>
</dbReference>
<keyword evidence="2" id="KW-0378">Hydrolase</keyword>
<gene>
    <name evidence="2" type="primary">mca</name>
    <name evidence="4" type="ORF">FM110_04655</name>
</gene>
<organism evidence="4 5">
    <name type="scientific">Brachybacterium nesterenkovii</name>
    <dbReference type="NCBI Taxonomy" id="47847"/>
    <lineage>
        <taxon>Bacteria</taxon>
        <taxon>Bacillati</taxon>
        <taxon>Actinomycetota</taxon>
        <taxon>Actinomycetes</taxon>
        <taxon>Micrococcales</taxon>
        <taxon>Dermabacteraceae</taxon>
        <taxon>Brachybacterium</taxon>
    </lineage>
</organism>
<dbReference type="InterPro" id="IPR024078">
    <property type="entry name" value="LmbE-like_dom_sf"/>
</dbReference>
<evidence type="ECO:0000256" key="2">
    <source>
        <dbReference type="HAMAP-Rule" id="MF_01482"/>
    </source>
</evidence>
<keyword evidence="5" id="KW-1185">Reference proteome</keyword>
<dbReference type="InterPro" id="IPR017811">
    <property type="entry name" value="Mca"/>
</dbReference>
<dbReference type="PANTHER" id="PTHR12993:SF11">
    <property type="entry name" value="N-ACETYLGLUCOSAMINYL-PHOSPHATIDYLINOSITOL DE-N-ACETYLASE"/>
    <property type="match status" value="1"/>
</dbReference>
<feature type="region of interest" description="Disordered" evidence="3">
    <location>
        <begin position="127"/>
        <end position="158"/>
    </location>
</feature>
<protein>
    <recommendedName>
        <fullName evidence="2">Mycothiol S-conjugate amidase</fullName>
        <ecNumber evidence="2">3.5.1.115</ecNumber>
    </recommendedName>
</protein>
<sequence length="557" mass="60039">MCSCAPQDHVTVVDRAILHAGRGGPSQARRARSGVRHHIGGRSGALAVDDLRGDRLALRGDLDGVQRLRRVLRGDIDLREAHLAARRVQRLHAAAHRGARTGRDLERQGDRAGVGMLVGDRVRAHRLVGEAQPHEHRGGDEDRPGDDRDDPPATPVGAATVSGIEALGAREIAPALGGGADGVIGRSGGHGASVSEPSPGDRAGRSSRPIDPERAGGGPGPRSTASGGGARPRHSSARVQARGVICRRPSPSDAPILHDPRSPVTQTATAPSAPLRMVAVHAHPDDESSKGAASMARYVHEGVQVTVITCTGGERGDILNPKMAEDPEALADLPAVRRREMARAQEILGVDHEWLGFEDSGLPEGDPLPALPEGSFATLELDVAARPLVEALRRLRPQVLTTYNENGGYPHPDHIMTHRVSMRAVDLAADGTFAPELGEPWEVLKVYYNNDFSRQRFAAIARYMTEQGMGSAELDAWLERFDERDDRLLTTRVDVRDYLAIRDEALRAHATQVDPDGFFFAVPHDVLDAAWPTDDYELRMSRIGVTLPETDLFAGIR</sequence>
<comment type="similarity">
    <text evidence="2">Belongs to the MshB deacetylase family. Mca subfamily.</text>
</comment>
<comment type="catalytic activity">
    <reaction evidence="2">
        <text>mycothiol S-conjugate + H2O = an N-acetyl-L-cysteine-S-conjugate + 1D-myo-inositol 2-amino-2-deoxy-alpha-D-glucopyranoside</text>
        <dbReference type="Rhea" id="RHEA:36543"/>
        <dbReference type="ChEBI" id="CHEBI:15377"/>
        <dbReference type="ChEBI" id="CHEBI:58718"/>
        <dbReference type="ChEBI" id="CHEBI:58886"/>
        <dbReference type="ChEBI" id="CHEBI:59633"/>
        <dbReference type="EC" id="3.5.1.115"/>
    </reaction>
</comment>
<comment type="cofactor">
    <cofactor evidence="2">
        <name>Zn(2+)</name>
        <dbReference type="ChEBI" id="CHEBI:29105"/>
    </cofactor>
    <text evidence="2">Binds 1 zinc ion per subunit.</text>
</comment>
<evidence type="ECO:0000313" key="5">
    <source>
        <dbReference type="Proteomes" id="UP000195981"/>
    </source>
</evidence>
<dbReference type="InterPro" id="IPR003737">
    <property type="entry name" value="GlcNAc_PI_deacetylase-related"/>
</dbReference>
<dbReference type="GO" id="GO:0008270">
    <property type="term" value="F:zinc ion binding"/>
    <property type="evidence" value="ECO:0007669"/>
    <property type="project" value="UniProtKB-UniRule"/>
</dbReference>
<feature type="compositionally biased region" description="Basic and acidic residues" evidence="3">
    <location>
        <begin position="132"/>
        <end position="146"/>
    </location>
</feature>
<feature type="binding site" evidence="2">
    <location>
        <position position="283"/>
    </location>
    <ligand>
        <name>Zn(2+)</name>
        <dbReference type="ChEBI" id="CHEBI:29105"/>
    </ligand>
</feature>
<evidence type="ECO:0000256" key="3">
    <source>
        <dbReference type="SAM" id="MobiDB-lite"/>
    </source>
</evidence>
<feature type="region of interest" description="Disordered" evidence="3">
    <location>
        <begin position="180"/>
        <end position="268"/>
    </location>
</feature>
<feature type="compositionally biased region" description="Basic and acidic residues" evidence="3">
    <location>
        <begin position="202"/>
        <end position="214"/>
    </location>
</feature>
<comment type="subunit">
    <text evidence="2">Monomer.</text>
</comment>
<dbReference type="Pfam" id="PF02585">
    <property type="entry name" value="PIG-L"/>
    <property type="match status" value="1"/>
</dbReference>
<dbReference type="PANTHER" id="PTHR12993">
    <property type="entry name" value="N-ACETYLGLUCOSAMINYL-PHOSPHATIDYLINOSITOL DE-N-ACETYLASE-RELATED"/>
    <property type="match status" value="1"/>
</dbReference>